<comment type="caution">
    <text evidence="2">The sequence shown here is derived from an EMBL/GenBank/DDBJ whole genome shotgun (WGS) entry which is preliminary data.</text>
</comment>
<evidence type="ECO:0000313" key="3">
    <source>
        <dbReference type="Proteomes" id="UP001595829"/>
    </source>
</evidence>
<evidence type="ECO:0000313" key="2">
    <source>
        <dbReference type="EMBL" id="MFC5020604.1"/>
    </source>
</evidence>
<evidence type="ECO:0008006" key="4">
    <source>
        <dbReference type="Google" id="ProtNLM"/>
    </source>
</evidence>
<name>A0ABV9X659_9ACTN</name>
<reference evidence="3" key="1">
    <citation type="journal article" date="2019" name="Int. J. Syst. Evol. Microbiol.">
        <title>The Global Catalogue of Microorganisms (GCM) 10K type strain sequencing project: providing services to taxonomists for standard genome sequencing and annotation.</title>
        <authorList>
            <consortium name="The Broad Institute Genomics Platform"/>
            <consortium name="The Broad Institute Genome Sequencing Center for Infectious Disease"/>
            <person name="Wu L."/>
            <person name="Ma J."/>
        </authorList>
    </citation>
    <scope>NUCLEOTIDE SEQUENCE [LARGE SCALE GENOMIC DNA]</scope>
    <source>
        <strain evidence="3">CGMCC 4.1648</strain>
    </source>
</reference>
<gene>
    <name evidence="2" type="ORF">ACFPM3_00350</name>
</gene>
<dbReference type="Proteomes" id="UP001595829">
    <property type="component" value="Unassembled WGS sequence"/>
</dbReference>
<keyword evidence="3" id="KW-1185">Reference proteome</keyword>
<dbReference type="EMBL" id="JBHSJD010000001">
    <property type="protein sequence ID" value="MFC5020604.1"/>
    <property type="molecule type" value="Genomic_DNA"/>
</dbReference>
<protein>
    <recommendedName>
        <fullName evidence="4">Secreted protein</fullName>
    </recommendedName>
</protein>
<dbReference type="RefSeq" id="WP_345691661.1">
    <property type="nucleotide sequence ID" value="NZ_BAABIT010000001.1"/>
</dbReference>
<organism evidence="2 3">
    <name type="scientific">Streptomyces coeruleoprunus</name>
    <dbReference type="NCBI Taxonomy" id="285563"/>
    <lineage>
        <taxon>Bacteria</taxon>
        <taxon>Bacillati</taxon>
        <taxon>Actinomycetota</taxon>
        <taxon>Actinomycetes</taxon>
        <taxon>Kitasatosporales</taxon>
        <taxon>Streptomycetaceae</taxon>
        <taxon>Streptomyces</taxon>
    </lineage>
</organism>
<sequence length="117" mass="12981">MRRRTMRLGVVLIGAATALFGAGAAHGDTYYVYSGDNFGYIGWSHKYAGVCDREADGASVYVNFQRTYPGTTVRMEESRGHGFCKQSTEGTYAVHRLQTCQNIPLAPDICSGWHEHR</sequence>
<feature type="chain" id="PRO_5045259719" description="Secreted protein" evidence="1">
    <location>
        <begin position="28"/>
        <end position="117"/>
    </location>
</feature>
<proteinExistence type="predicted"/>
<keyword evidence="1" id="KW-0732">Signal</keyword>
<accession>A0ABV9X659</accession>
<evidence type="ECO:0000256" key="1">
    <source>
        <dbReference type="SAM" id="SignalP"/>
    </source>
</evidence>
<feature type="signal peptide" evidence="1">
    <location>
        <begin position="1"/>
        <end position="27"/>
    </location>
</feature>